<proteinExistence type="predicted"/>
<dbReference type="AlphaFoldDB" id="A0A1V4KM05"/>
<dbReference type="EMBL" id="LSYS01002834">
    <property type="protein sequence ID" value="OPJ85423.1"/>
    <property type="molecule type" value="Genomic_DNA"/>
</dbReference>
<evidence type="ECO:0000313" key="2">
    <source>
        <dbReference type="Proteomes" id="UP000190648"/>
    </source>
</evidence>
<gene>
    <name evidence="1" type="ORF">AV530_001653</name>
</gene>
<sequence>MSELPENSFELIWHEPPWYRSPLKPGRLITRVFGKCLPAFFSNFNSKFLPIVRAPVPEGSGGVFGEERLWTIAPSLRFLEHRCHSHQPGDDALAPFSRNLAVVLDRALKTTRATFPAPQPSSE</sequence>
<organism evidence="1 2">
    <name type="scientific">Patagioenas fasciata monilis</name>
    <dbReference type="NCBI Taxonomy" id="372326"/>
    <lineage>
        <taxon>Eukaryota</taxon>
        <taxon>Metazoa</taxon>
        <taxon>Chordata</taxon>
        <taxon>Craniata</taxon>
        <taxon>Vertebrata</taxon>
        <taxon>Euteleostomi</taxon>
        <taxon>Archelosauria</taxon>
        <taxon>Archosauria</taxon>
        <taxon>Dinosauria</taxon>
        <taxon>Saurischia</taxon>
        <taxon>Theropoda</taxon>
        <taxon>Coelurosauria</taxon>
        <taxon>Aves</taxon>
        <taxon>Neognathae</taxon>
        <taxon>Neoaves</taxon>
        <taxon>Columbimorphae</taxon>
        <taxon>Columbiformes</taxon>
        <taxon>Columbidae</taxon>
        <taxon>Patagioenas</taxon>
    </lineage>
</organism>
<dbReference type="Proteomes" id="UP000190648">
    <property type="component" value="Unassembled WGS sequence"/>
</dbReference>
<evidence type="ECO:0000313" key="1">
    <source>
        <dbReference type="EMBL" id="OPJ85423.1"/>
    </source>
</evidence>
<name>A0A1V4KM05_PATFA</name>
<comment type="caution">
    <text evidence="1">The sequence shown here is derived from an EMBL/GenBank/DDBJ whole genome shotgun (WGS) entry which is preliminary data.</text>
</comment>
<accession>A0A1V4KM05</accession>
<protein>
    <submittedName>
        <fullName evidence="1">Uncharacterized protein</fullName>
    </submittedName>
</protein>
<keyword evidence="2" id="KW-1185">Reference proteome</keyword>
<reference evidence="1 2" key="1">
    <citation type="submission" date="2016-02" db="EMBL/GenBank/DDBJ databases">
        <title>Band-tailed pigeon sequencing and assembly.</title>
        <authorList>
            <person name="Soares A.E."/>
            <person name="Novak B.J."/>
            <person name="Rice E.S."/>
            <person name="O'Connell B."/>
            <person name="Chang D."/>
            <person name="Weber S."/>
            <person name="Shapiro B."/>
        </authorList>
    </citation>
    <scope>NUCLEOTIDE SEQUENCE [LARGE SCALE GENOMIC DNA]</scope>
    <source>
        <strain evidence="1">BTP2013</strain>
        <tissue evidence="1">Blood</tissue>
    </source>
</reference>